<keyword evidence="1" id="KW-0812">Transmembrane</keyword>
<accession>A0ABY5I201</accession>
<evidence type="ECO:0000259" key="3">
    <source>
        <dbReference type="SMART" id="SM00978"/>
    </source>
</evidence>
<dbReference type="Pfam" id="PF04280">
    <property type="entry name" value="Tim44"/>
    <property type="match status" value="1"/>
</dbReference>
<keyword evidence="1" id="KW-1133">Transmembrane helix</keyword>
<feature type="domain" description="Tim44-like" evidence="3">
    <location>
        <begin position="72"/>
        <end position="212"/>
    </location>
</feature>
<dbReference type="Proteomes" id="UP001060112">
    <property type="component" value="Chromosome"/>
</dbReference>
<protein>
    <submittedName>
        <fullName evidence="4">Tim44-like domain-containing protein</fullName>
    </submittedName>
</protein>
<organism evidence="4 5">
    <name type="scientific">Allocoprobacillus halotolerans</name>
    <dbReference type="NCBI Taxonomy" id="2944914"/>
    <lineage>
        <taxon>Bacteria</taxon>
        <taxon>Bacillati</taxon>
        <taxon>Bacillota</taxon>
        <taxon>Erysipelotrichia</taxon>
        <taxon>Erysipelotrichales</taxon>
        <taxon>Erysipelotrichaceae</taxon>
        <taxon>Allocoprobacillus</taxon>
    </lineage>
</organism>
<feature type="signal peptide" evidence="2">
    <location>
        <begin position="1"/>
        <end position="22"/>
    </location>
</feature>
<dbReference type="InterPro" id="IPR007379">
    <property type="entry name" value="Tim44-like_dom"/>
</dbReference>
<keyword evidence="5" id="KW-1185">Reference proteome</keyword>
<dbReference type="Gene3D" id="3.10.450.240">
    <property type="match status" value="1"/>
</dbReference>
<evidence type="ECO:0000256" key="1">
    <source>
        <dbReference type="SAM" id="Phobius"/>
    </source>
</evidence>
<name>A0ABY5I201_9FIRM</name>
<dbReference type="InterPro" id="IPR032710">
    <property type="entry name" value="NTF2-like_dom_sf"/>
</dbReference>
<evidence type="ECO:0000313" key="5">
    <source>
        <dbReference type="Proteomes" id="UP001060112"/>
    </source>
</evidence>
<keyword evidence="1" id="KW-0472">Membrane</keyword>
<evidence type="ECO:0000313" key="4">
    <source>
        <dbReference type="EMBL" id="UTY39354.1"/>
    </source>
</evidence>
<dbReference type="RefSeq" id="WP_290140396.1">
    <property type="nucleotide sequence ID" value="NZ_CP101620.1"/>
</dbReference>
<sequence length="218" mass="25942">MKKGITFLIVFMLMLQPVFVRAGGGGGHSSLPHTSHQRGNGSPLVGIMGVSACIGMTVYWRRKKARLMYQEIEENLLEAYSQDTFWNEKNLKNKVREQYFIIQNAWSNQDLKILKQHLSEYLYEQWQMKIEWQQFQEQSKLLEHIQLFKVMIVDLHDAIDNHQDYFWVYIERKMQDSFIEGGQVTDSHNETFVEYWKFIRHGNDILLDEMKQQDEVES</sequence>
<feature type="transmembrane region" description="Helical" evidence="1">
    <location>
        <begin position="41"/>
        <end position="60"/>
    </location>
</feature>
<keyword evidence="2" id="KW-0732">Signal</keyword>
<dbReference type="EMBL" id="CP101620">
    <property type="protein sequence ID" value="UTY39354.1"/>
    <property type="molecule type" value="Genomic_DNA"/>
</dbReference>
<dbReference type="SUPFAM" id="SSF54427">
    <property type="entry name" value="NTF2-like"/>
    <property type="match status" value="1"/>
</dbReference>
<proteinExistence type="predicted"/>
<evidence type="ECO:0000256" key="2">
    <source>
        <dbReference type="SAM" id="SignalP"/>
    </source>
</evidence>
<reference evidence="4" key="1">
    <citation type="submission" date="2022-07" db="EMBL/GenBank/DDBJ databases">
        <title>Faecal culturing of patients with breast cancer.</title>
        <authorList>
            <person name="Teng N.M.Y."/>
            <person name="Kiu R."/>
            <person name="Evans R."/>
            <person name="Baker D.J."/>
            <person name="Zenner C."/>
            <person name="Robinson S.D."/>
            <person name="Hall L.J."/>
        </authorList>
    </citation>
    <scope>NUCLEOTIDE SEQUENCE</scope>
    <source>
        <strain evidence="4">LH1062</strain>
    </source>
</reference>
<feature type="chain" id="PRO_5046879744" evidence="2">
    <location>
        <begin position="23"/>
        <end position="218"/>
    </location>
</feature>
<gene>
    <name evidence="4" type="ORF">NMU03_00520</name>
</gene>
<dbReference type="SMART" id="SM00978">
    <property type="entry name" value="Tim44"/>
    <property type="match status" value="1"/>
</dbReference>